<sequence length="81" mass="9162">MIKLNFKRRAWTAASYIAFAIAGWFLANILVMGVYQPTEGLGHSPKVWQVLWDLRGLVLLPAPFILLGIWSRRKAEAIIPV</sequence>
<feature type="transmembrane region" description="Helical" evidence="1">
    <location>
        <begin position="47"/>
        <end position="70"/>
    </location>
</feature>
<evidence type="ECO:0000313" key="3">
    <source>
        <dbReference type="Proteomes" id="UP000325372"/>
    </source>
</evidence>
<comment type="caution">
    <text evidence="2">The sequence shown here is derived from an EMBL/GenBank/DDBJ whole genome shotgun (WGS) entry which is preliminary data.</text>
</comment>
<evidence type="ECO:0000313" key="2">
    <source>
        <dbReference type="EMBL" id="KAA9129653.1"/>
    </source>
</evidence>
<keyword evidence="3" id="KW-1185">Reference proteome</keyword>
<organism evidence="2 3">
    <name type="scientific">Marinihelvus fidelis</name>
    <dbReference type="NCBI Taxonomy" id="2613842"/>
    <lineage>
        <taxon>Bacteria</taxon>
        <taxon>Pseudomonadati</taxon>
        <taxon>Pseudomonadota</taxon>
        <taxon>Gammaproteobacteria</taxon>
        <taxon>Chromatiales</taxon>
        <taxon>Wenzhouxiangellaceae</taxon>
        <taxon>Marinihelvus</taxon>
    </lineage>
</organism>
<keyword evidence="1" id="KW-0472">Membrane</keyword>
<keyword evidence="1" id="KW-1133">Transmembrane helix</keyword>
<accession>A0A5N0T417</accession>
<protein>
    <submittedName>
        <fullName evidence="2">Uncharacterized protein</fullName>
    </submittedName>
</protein>
<evidence type="ECO:0000256" key="1">
    <source>
        <dbReference type="SAM" id="Phobius"/>
    </source>
</evidence>
<proteinExistence type="predicted"/>
<dbReference type="AlphaFoldDB" id="A0A5N0T417"/>
<gene>
    <name evidence="2" type="ORF">F3N42_14915</name>
</gene>
<reference evidence="2 3" key="1">
    <citation type="submission" date="2019-09" db="EMBL/GenBank/DDBJ databases">
        <title>Wenzhouxiangella sp. Genome sequencing and assembly.</title>
        <authorList>
            <person name="Zhang R."/>
        </authorList>
    </citation>
    <scope>NUCLEOTIDE SEQUENCE [LARGE SCALE GENOMIC DNA]</scope>
    <source>
        <strain evidence="2 3">W260</strain>
    </source>
</reference>
<name>A0A5N0T417_9GAMM</name>
<feature type="transmembrane region" description="Helical" evidence="1">
    <location>
        <begin position="12"/>
        <end position="35"/>
    </location>
</feature>
<dbReference type="EMBL" id="VYXP01000013">
    <property type="protein sequence ID" value="KAA9129653.1"/>
    <property type="molecule type" value="Genomic_DNA"/>
</dbReference>
<dbReference type="Proteomes" id="UP000325372">
    <property type="component" value="Unassembled WGS sequence"/>
</dbReference>
<keyword evidence="1" id="KW-0812">Transmembrane</keyword>
<dbReference type="RefSeq" id="WP_150865525.1">
    <property type="nucleotide sequence ID" value="NZ_VYXP01000013.1"/>
</dbReference>